<keyword evidence="1" id="KW-1133">Transmembrane helix</keyword>
<comment type="caution">
    <text evidence="2">The sequence shown here is derived from an EMBL/GenBank/DDBJ whole genome shotgun (WGS) entry which is preliminary data.</text>
</comment>
<dbReference type="STRING" id="1871336.BBG48_05325"/>
<dbReference type="Proteomes" id="UP000093352">
    <property type="component" value="Unassembled WGS sequence"/>
</dbReference>
<keyword evidence="1" id="KW-0472">Membrane</keyword>
<dbReference type="AlphaFoldDB" id="A0A371IIP1"/>
<keyword evidence="1" id="KW-0812">Transmembrane</keyword>
<evidence type="ECO:0000313" key="2">
    <source>
        <dbReference type="EMBL" id="RDY20349.1"/>
    </source>
</evidence>
<name>A0A371IIP1_9FIRM</name>
<evidence type="ECO:0000256" key="1">
    <source>
        <dbReference type="SAM" id="Phobius"/>
    </source>
</evidence>
<dbReference type="EMBL" id="MBEW02000055">
    <property type="protein sequence ID" value="RDY20349.1"/>
    <property type="molecule type" value="Genomic_DNA"/>
</dbReference>
<sequence length="119" mass="13744">MTEEQRVLQAYKKLKAEDNKKEFNRDKKYIEASKKLMFLIIALVFIVFIENMYLSFNLKSVDLAKDTLDKVVLFSGPVLTALIVKSGFENIRKGKIREQIINKLDNVELGQEDFRNGGV</sequence>
<dbReference type="RefSeq" id="WP_068914024.1">
    <property type="nucleotide sequence ID" value="NZ_MBEW02000055.1"/>
</dbReference>
<protein>
    <submittedName>
        <fullName evidence="2">Uncharacterized protein</fullName>
    </submittedName>
</protein>
<keyword evidence="3" id="KW-1185">Reference proteome</keyword>
<feature type="transmembrane region" description="Helical" evidence="1">
    <location>
        <begin position="71"/>
        <end position="88"/>
    </location>
</feature>
<accession>A0A371IIP1</accession>
<organism evidence="2 3">
    <name type="scientific">Criibacterium bergeronii</name>
    <dbReference type="NCBI Taxonomy" id="1871336"/>
    <lineage>
        <taxon>Bacteria</taxon>
        <taxon>Bacillati</taxon>
        <taxon>Bacillota</taxon>
        <taxon>Clostridia</taxon>
        <taxon>Peptostreptococcales</taxon>
        <taxon>Filifactoraceae</taxon>
        <taxon>Criibacterium</taxon>
    </lineage>
</organism>
<reference evidence="2 3" key="1">
    <citation type="journal article" date="2016" name="Genome Announc.">
        <title>Draft Genome Sequence of Criibacterium bergeronii gen. nov., sp. nov., Strain CCRI-22567T, Isolated from a Vaginal Sample from a Woman with Bacterial Vaginosis.</title>
        <authorList>
            <person name="Maheux A.F."/>
            <person name="Berube E."/>
            <person name="Boudreau D.K."/>
            <person name="Raymond F."/>
            <person name="Corbeil J."/>
            <person name="Roy P.H."/>
            <person name="Boissinot M."/>
            <person name="Omar R.F."/>
        </authorList>
    </citation>
    <scope>NUCLEOTIDE SEQUENCE [LARGE SCALE GENOMIC DNA]</scope>
    <source>
        <strain evidence="2 3">CCRI-22567</strain>
    </source>
</reference>
<evidence type="ECO:0000313" key="3">
    <source>
        <dbReference type="Proteomes" id="UP000093352"/>
    </source>
</evidence>
<feature type="transmembrane region" description="Helical" evidence="1">
    <location>
        <begin position="36"/>
        <end position="56"/>
    </location>
</feature>
<gene>
    <name evidence="2" type="ORF">BBG48_010555</name>
</gene>
<proteinExistence type="predicted"/>